<gene>
    <name evidence="2" type="ORF">SUH3_13045</name>
</gene>
<comment type="caution">
    <text evidence="2">The sequence shown here is derived from an EMBL/GenBank/DDBJ whole genome shotgun (WGS) entry which is preliminary data.</text>
</comment>
<evidence type="ECO:0000313" key="3">
    <source>
        <dbReference type="Proteomes" id="UP000027746"/>
    </source>
</evidence>
<dbReference type="AlphaFoldDB" id="A0A073IVF5"/>
<evidence type="ECO:0000313" key="2">
    <source>
        <dbReference type="EMBL" id="KEJ93764.1"/>
    </source>
</evidence>
<reference evidence="2 3" key="1">
    <citation type="submission" date="2014-01" db="EMBL/GenBank/DDBJ databases">
        <title>Sulfitobacter sp. H3 (MCCC 1A00686) Genome Sequencing.</title>
        <authorList>
            <person name="Lai Q."/>
            <person name="Hong Z."/>
        </authorList>
    </citation>
    <scope>NUCLEOTIDE SEQUENCE [LARGE SCALE GENOMIC DNA]</scope>
    <source>
        <strain evidence="2 3">H3</strain>
    </source>
</reference>
<dbReference type="RefSeq" id="WP_037931648.1">
    <property type="nucleotide sequence ID" value="NZ_CP054605.1"/>
</dbReference>
<keyword evidence="3" id="KW-1185">Reference proteome</keyword>
<dbReference type="EMBL" id="JAMD01000028">
    <property type="protein sequence ID" value="KEJ93764.1"/>
    <property type="molecule type" value="Genomic_DNA"/>
</dbReference>
<dbReference type="OrthoDB" id="9777694at2"/>
<protein>
    <submittedName>
        <fullName evidence="2">Uncharacterized protein</fullName>
    </submittedName>
</protein>
<feature type="region of interest" description="Disordered" evidence="1">
    <location>
        <begin position="60"/>
        <end position="118"/>
    </location>
</feature>
<dbReference type="Proteomes" id="UP000027746">
    <property type="component" value="Unassembled WGS sequence"/>
</dbReference>
<accession>A0A073IVF5</accession>
<dbReference type="GeneID" id="68872476"/>
<sequence>MDDIVTRPAEEISREELYELVWQTPMSKLGAQLATNGPGLAALCRKRQIPTPPLGYWQKKAVGRAPEMPPLPSFEPPQKTSPSIKSARGSGKPQVPASVPSRDAESVAELPPFDEDDESLDHMRALHPKVKAWVAEHRQLQESRRAENRQRSRDFWGGSLPHISDLTARDRYRFRVTSTLFRAIEKQGGQIGEAKLTGKVTFLVSDQELKCVIAEKMSRATKIMEGAGKWTAFPHHHQTGLVSSGFLRVRFDTYVNGRSRDWIETSKKKMAIILPDIVSAIIAAGPLLAEAAREREERHRRYEQEQAERRERQRQQEIDHRRWSRFQDHAENWRERDRLLAFIEELRRRLQIEGDADIEGRPLSDWIVWAEERTHALDPFQNGLKGFFEAISSD</sequence>
<name>A0A073IVF5_9RHOB</name>
<organism evidence="2 3">
    <name type="scientific">Pseudosulfitobacter pseudonitzschiae</name>
    <dbReference type="NCBI Taxonomy" id="1402135"/>
    <lineage>
        <taxon>Bacteria</taxon>
        <taxon>Pseudomonadati</taxon>
        <taxon>Pseudomonadota</taxon>
        <taxon>Alphaproteobacteria</taxon>
        <taxon>Rhodobacterales</taxon>
        <taxon>Roseobacteraceae</taxon>
        <taxon>Pseudosulfitobacter</taxon>
    </lineage>
</organism>
<feature type="region of interest" description="Disordered" evidence="1">
    <location>
        <begin position="299"/>
        <end position="318"/>
    </location>
</feature>
<evidence type="ECO:0000256" key="1">
    <source>
        <dbReference type="SAM" id="MobiDB-lite"/>
    </source>
</evidence>
<proteinExistence type="predicted"/>